<comment type="subcellular location">
    <subcellularLocation>
        <location evidence="1 8">Cell outer membrane</location>
        <topology evidence="1 8">Multi-pass membrane protein</topology>
    </subcellularLocation>
</comment>
<evidence type="ECO:0000256" key="1">
    <source>
        <dbReference type="ARBA" id="ARBA00004571"/>
    </source>
</evidence>
<dbReference type="InterPro" id="IPR000531">
    <property type="entry name" value="Beta-barrel_TonB"/>
</dbReference>
<keyword evidence="14" id="KW-1185">Reference proteome</keyword>
<evidence type="ECO:0000256" key="10">
    <source>
        <dbReference type="SAM" id="SignalP"/>
    </source>
</evidence>
<reference evidence="14" key="1">
    <citation type="submission" date="2020-08" db="EMBL/GenBank/DDBJ databases">
        <title>Lacibacter sp. S13-6-6 genome sequencing.</title>
        <authorList>
            <person name="Jin L."/>
        </authorList>
    </citation>
    <scope>NUCLEOTIDE SEQUENCE [LARGE SCALE GENOMIC DNA]</scope>
    <source>
        <strain evidence="14">S13-6-6</strain>
    </source>
</reference>
<sequence length="990" mass="108481">MRKLLGLTLSFLLLVSQLWAQTKEVTGKVVDSKDGNPVAGATISVNGRSVGVTSATGEFSVKVPAGTRKLEFSSIGFNDIEVTIGDSPVTVSMSQGESKSISEVVVTGYTTLQRKKFAGATANIAPAEVRKQPFGSFDQAFQGQAAGVSVAANSGQPGANAIVRIRGNGSIAGGNVPLYIMDGIEINAADFASLNQGDFERVEILKDAVATAQYGSRGANGVIVITTRRGRAGQIQLNYDGQVGFSDLPKDRLVLMNSREKIDYELQRGNPYGWTAAEADSLRNVNFSWRDALFQTGMTHQHQISASGGSAASRFFASLSYMDQEGIVKTTGLKRYTARINVDNTIKNFRFGMNLQAGFSRITGTSEANTFLSTPLNAIRWSNPYERAYDPTTGDFQQFGGPGYLISGQPNGAMELFLDYNFSNQIKAVATSYLEYQFPFLKGFSARTNWGVDYTNNESAGFNDPRTAGAQARNGSLGRSTAYNFRYTGTTSLNYKQTFGKHEVEGGLFTEVVKNQSRNFGFTAYGFTNGFRNEAGITQGSTANANYIPAVSGGGSRNGLLSYFGIFNYGYDEKYYITLVGRRDGSSRFGVNNRFANFGSAGITWSVKDERFMENVNFFDDLRLRASIGTNGNNITAAGDFVTPQFGAVSYAGVGGWAPATPGNLNYRWETNRTINFGVDFSILKRRLSGTVELYDRKTTDLFQDDALDPQNSGFGSIPSNFGSLRNRGIEVTLRGEVIRTKDFNWTITGNITYNQNRIIDLLRDSVVAGVTILKEGKPLNTLYLVEYAGVNPANGNAQYVNKFDKTVTMAYSPSYRNYFGTSDAPWFGGITSTWTYKGFDLSAQLNFFLDRVQYNNDKNNLTNPTYYFDNMHVEVLKEWRQPGDITNVPRPSSGTLGGTAPANPYQSTTTRFLEDASFWRLRNVTLGYTFDSKLLAKAKMRSARIFVQGQNWWTATKFQSFDPETTGASLTGAQYPALIQTTVGVNIGF</sequence>
<evidence type="ECO:0000313" key="13">
    <source>
        <dbReference type="EMBL" id="QNA44938.1"/>
    </source>
</evidence>
<organism evidence="13 14">
    <name type="scientific">Lacibacter sediminis</name>
    <dbReference type="NCBI Taxonomy" id="2760713"/>
    <lineage>
        <taxon>Bacteria</taxon>
        <taxon>Pseudomonadati</taxon>
        <taxon>Bacteroidota</taxon>
        <taxon>Chitinophagia</taxon>
        <taxon>Chitinophagales</taxon>
        <taxon>Chitinophagaceae</taxon>
        <taxon>Lacibacter</taxon>
    </lineage>
</organism>
<dbReference type="SUPFAM" id="SSF49464">
    <property type="entry name" value="Carboxypeptidase regulatory domain-like"/>
    <property type="match status" value="1"/>
</dbReference>
<evidence type="ECO:0000259" key="12">
    <source>
        <dbReference type="Pfam" id="PF07715"/>
    </source>
</evidence>
<feature type="chain" id="PRO_5028933357" evidence="10">
    <location>
        <begin position="21"/>
        <end position="990"/>
    </location>
</feature>
<accession>A0A7G5XHI5</accession>
<dbReference type="Gene3D" id="2.170.130.10">
    <property type="entry name" value="TonB-dependent receptor, plug domain"/>
    <property type="match status" value="1"/>
</dbReference>
<dbReference type="NCBIfam" id="TIGR04056">
    <property type="entry name" value="OMP_RagA_SusC"/>
    <property type="match status" value="1"/>
</dbReference>
<dbReference type="NCBIfam" id="TIGR04057">
    <property type="entry name" value="SusC_RagA_signa"/>
    <property type="match status" value="1"/>
</dbReference>
<dbReference type="Gene3D" id="2.40.170.20">
    <property type="entry name" value="TonB-dependent receptor, beta-barrel domain"/>
    <property type="match status" value="1"/>
</dbReference>
<keyword evidence="4 8" id="KW-0812">Transmembrane</keyword>
<dbReference type="Gene3D" id="2.60.40.1120">
    <property type="entry name" value="Carboxypeptidase-like, regulatory domain"/>
    <property type="match status" value="1"/>
</dbReference>
<name>A0A7G5XHI5_9BACT</name>
<keyword evidence="10" id="KW-0732">Signal</keyword>
<keyword evidence="3 8" id="KW-1134">Transmembrane beta strand</keyword>
<feature type="domain" description="TonB-dependent receptor-like beta-barrel" evidence="11">
    <location>
        <begin position="377"/>
        <end position="845"/>
    </location>
</feature>
<dbReference type="GO" id="GO:0009279">
    <property type="term" value="C:cell outer membrane"/>
    <property type="evidence" value="ECO:0007669"/>
    <property type="project" value="UniProtKB-SubCell"/>
</dbReference>
<evidence type="ECO:0000313" key="14">
    <source>
        <dbReference type="Proteomes" id="UP000515344"/>
    </source>
</evidence>
<evidence type="ECO:0000256" key="5">
    <source>
        <dbReference type="ARBA" id="ARBA00023077"/>
    </source>
</evidence>
<evidence type="ECO:0000256" key="3">
    <source>
        <dbReference type="ARBA" id="ARBA00022452"/>
    </source>
</evidence>
<gene>
    <name evidence="13" type="ORF">H4075_01680</name>
</gene>
<dbReference type="Proteomes" id="UP000515344">
    <property type="component" value="Chromosome"/>
</dbReference>
<proteinExistence type="inferred from homology"/>
<evidence type="ECO:0000256" key="9">
    <source>
        <dbReference type="RuleBase" id="RU003357"/>
    </source>
</evidence>
<dbReference type="InterPro" id="IPR037066">
    <property type="entry name" value="Plug_dom_sf"/>
</dbReference>
<dbReference type="KEGG" id="lacs:H4075_01680"/>
<protein>
    <submittedName>
        <fullName evidence="13">SusC/RagA family TonB-linked outer membrane protein</fullName>
    </submittedName>
</protein>
<dbReference type="InterPro" id="IPR023996">
    <property type="entry name" value="TonB-dep_OMP_SusC/RagA"/>
</dbReference>
<feature type="domain" description="TonB-dependent receptor plug" evidence="12">
    <location>
        <begin position="116"/>
        <end position="222"/>
    </location>
</feature>
<dbReference type="Pfam" id="PF00593">
    <property type="entry name" value="TonB_dep_Rec_b-barrel"/>
    <property type="match status" value="1"/>
</dbReference>
<evidence type="ECO:0000259" key="11">
    <source>
        <dbReference type="Pfam" id="PF00593"/>
    </source>
</evidence>
<keyword evidence="7 8" id="KW-0998">Cell outer membrane</keyword>
<evidence type="ECO:0000256" key="7">
    <source>
        <dbReference type="ARBA" id="ARBA00023237"/>
    </source>
</evidence>
<dbReference type="EMBL" id="CP060007">
    <property type="protein sequence ID" value="QNA44938.1"/>
    <property type="molecule type" value="Genomic_DNA"/>
</dbReference>
<dbReference type="InterPro" id="IPR023997">
    <property type="entry name" value="TonB-dep_OMP_SusC/RagA_CS"/>
</dbReference>
<dbReference type="InterPro" id="IPR008969">
    <property type="entry name" value="CarboxyPept-like_regulatory"/>
</dbReference>
<evidence type="ECO:0000256" key="6">
    <source>
        <dbReference type="ARBA" id="ARBA00023136"/>
    </source>
</evidence>
<dbReference type="InterPro" id="IPR012910">
    <property type="entry name" value="Plug_dom"/>
</dbReference>
<keyword evidence="2 8" id="KW-0813">Transport</keyword>
<comment type="similarity">
    <text evidence="8 9">Belongs to the TonB-dependent receptor family.</text>
</comment>
<keyword evidence="6 8" id="KW-0472">Membrane</keyword>
<evidence type="ECO:0000256" key="8">
    <source>
        <dbReference type="PROSITE-ProRule" id="PRU01360"/>
    </source>
</evidence>
<feature type="signal peptide" evidence="10">
    <location>
        <begin position="1"/>
        <end position="20"/>
    </location>
</feature>
<evidence type="ECO:0000256" key="4">
    <source>
        <dbReference type="ARBA" id="ARBA00022692"/>
    </source>
</evidence>
<dbReference type="InterPro" id="IPR036942">
    <property type="entry name" value="Beta-barrel_TonB_sf"/>
</dbReference>
<dbReference type="RefSeq" id="WP_182803556.1">
    <property type="nucleotide sequence ID" value="NZ_CP060007.1"/>
</dbReference>
<dbReference type="PROSITE" id="PS52016">
    <property type="entry name" value="TONB_DEPENDENT_REC_3"/>
    <property type="match status" value="1"/>
</dbReference>
<keyword evidence="5 9" id="KW-0798">TonB box</keyword>
<dbReference type="Pfam" id="PF07715">
    <property type="entry name" value="Plug"/>
    <property type="match status" value="1"/>
</dbReference>
<dbReference type="SUPFAM" id="SSF56935">
    <property type="entry name" value="Porins"/>
    <property type="match status" value="1"/>
</dbReference>
<dbReference type="AlphaFoldDB" id="A0A7G5XHI5"/>
<evidence type="ECO:0000256" key="2">
    <source>
        <dbReference type="ARBA" id="ARBA00022448"/>
    </source>
</evidence>
<dbReference type="InterPro" id="IPR039426">
    <property type="entry name" value="TonB-dep_rcpt-like"/>
</dbReference>
<dbReference type="Pfam" id="PF13715">
    <property type="entry name" value="CarbopepD_reg_2"/>
    <property type="match status" value="1"/>
</dbReference>